<dbReference type="AlphaFoldDB" id="A0A0E0DYI3"/>
<evidence type="ECO:0000313" key="2">
    <source>
        <dbReference type="Proteomes" id="UP000008021"/>
    </source>
</evidence>
<name>A0A0E0DYI3_9ORYZ</name>
<dbReference type="HOGENOM" id="CLU_2838786_0_0_1"/>
<dbReference type="Proteomes" id="UP000008021">
    <property type="component" value="Chromosome 6"/>
</dbReference>
<reference evidence="1" key="1">
    <citation type="submission" date="2015-04" db="UniProtKB">
        <authorList>
            <consortium name="EnsemblPlants"/>
        </authorList>
    </citation>
    <scope>IDENTIFICATION</scope>
</reference>
<reference evidence="1" key="2">
    <citation type="submission" date="2018-05" db="EMBL/GenBank/DDBJ databases">
        <title>OmerRS3 (Oryza meridionalis Reference Sequence Version 3).</title>
        <authorList>
            <person name="Zhang J."/>
            <person name="Kudrna D."/>
            <person name="Lee S."/>
            <person name="Talag J."/>
            <person name="Welchert J."/>
            <person name="Wing R.A."/>
        </authorList>
    </citation>
    <scope>NUCLEOTIDE SEQUENCE [LARGE SCALE GENOMIC DNA]</scope>
    <source>
        <strain evidence="1">cv. OR44</strain>
    </source>
</reference>
<keyword evidence="2" id="KW-1185">Reference proteome</keyword>
<accession>A0A0E0DYI3</accession>
<organism evidence="1">
    <name type="scientific">Oryza meridionalis</name>
    <dbReference type="NCBI Taxonomy" id="40149"/>
    <lineage>
        <taxon>Eukaryota</taxon>
        <taxon>Viridiplantae</taxon>
        <taxon>Streptophyta</taxon>
        <taxon>Embryophyta</taxon>
        <taxon>Tracheophyta</taxon>
        <taxon>Spermatophyta</taxon>
        <taxon>Magnoliopsida</taxon>
        <taxon>Liliopsida</taxon>
        <taxon>Poales</taxon>
        <taxon>Poaceae</taxon>
        <taxon>BOP clade</taxon>
        <taxon>Oryzoideae</taxon>
        <taxon>Oryzeae</taxon>
        <taxon>Oryzinae</taxon>
        <taxon>Oryza</taxon>
    </lineage>
</organism>
<dbReference type="EnsemblPlants" id="OMERI06G07620.6">
    <property type="protein sequence ID" value="OMERI06G07620.6"/>
    <property type="gene ID" value="OMERI06G07620"/>
</dbReference>
<sequence length="66" mass="7162">QRFRRRRHGGSDAAAWIRAGYIAAVIPLEFAVWASPSCPRAPFPLFLRGARSVSSSTFGASKIKSA</sequence>
<proteinExistence type="predicted"/>
<evidence type="ECO:0000313" key="1">
    <source>
        <dbReference type="EnsemblPlants" id="OMERI06G07620.6"/>
    </source>
</evidence>
<dbReference type="Gramene" id="OMERI06G07620.6">
    <property type="protein sequence ID" value="OMERI06G07620.6"/>
    <property type="gene ID" value="OMERI06G07620"/>
</dbReference>
<protein>
    <submittedName>
        <fullName evidence="1">Uncharacterized protein</fullName>
    </submittedName>
</protein>